<dbReference type="RefSeq" id="WP_093723845.1">
    <property type="nucleotide sequence ID" value="NZ_JASJUS010000019.1"/>
</dbReference>
<evidence type="ECO:0000313" key="2">
    <source>
        <dbReference type="EMBL" id="MDL2078838.1"/>
    </source>
</evidence>
<reference evidence="2 3" key="1">
    <citation type="submission" date="2023-05" db="EMBL/GenBank/DDBJ databases">
        <title>Streptomyces fuscus sp. nov., a brown-black pigment producing actinomyces isolated from dry sand of Sea duck farm.</title>
        <authorList>
            <person name="Xie J."/>
            <person name="Shen N."/>
        </authorList>
    </citation>
    <scope>NUCLEOTIDE SEQUENCE [LARGE SCALE GENOMIC DNA]</scope>
    <source>
        <strain evidence="2 3">GXMU-J15</strain>
    </source>
</reference>
<gene>
    <name evidence="2" type="ORF">QNN03_20605</name>
</gene>
<proteinExistence type="predicted"/>
<comment type="caution">
    <text evidence="2">The sequence shown here is derived from an EMBL/GenBank/DDBJ whole genome shotgun (WGS) entry which is preliminary data.</text>
</comment>
<dbReference type="EMBL" id="JASJUS010000019">
    <property type="protein sequence ID" value="MDL2078838.1"/>
    <property type="molecule type" value="Genomic_DNA"/>
</dbReference>
<evidence type="ECO:0008006" key="4">
    <source>
        <dbReference type="Google" id="ProtNLM"/>
    </source>
</evidence>
<sequence>MKRTPHTAAFLALGAVLLFGTAACTDSAPEADAVGVVEKLPEDTDSAQSEKNAAEFRAWAEKNGNAEEKDAVGRVQRILGEWDSKTGNAYVSTDINGGKSEVKDPQGAANTIAEAFAEWKDSDQGYVSVYDVFGNAMITNHKF</sequence>
<evidence type="ECO:0000256" key="1">
    <source>
        <dbReference type="SAM" id="SignalP"/>
    </source>
</evidence>
<accession>A0ABT7J5J8</accession>
<feature type="chain" id="PRO_5045369418" description="Lipoprotein" evidence="1">
    <location>
        <begin position="23"/>
        <end position="143"/>
    </location>
</feature>
<name>A0ABT7J5J8_9ACTN</name>
<protein>
    <recommendedName>
        <fullName evidence="4">Lipoprotein</fullName>
    </recommendedName>
</protein>
<organism evidence="2 3">
    <name type="scientific">Streptomyces fuscus</name>
    <dbReference type="NCBI Taxonomy" id="3048495"/>
    <lineage>
        <taxon>Bacteria</taxon>
        <taxon>Bacillati</taxon>
        <taxon>Actinomycetota</taxon>
        <taxon>Actinomycetes</taxon>
        <taxon>Kitasatosporales</taxon>
        <taxon>Streptomycetaceae</taxon>
        <taxon>Streptomyces</taxon>
    </lineage>
</organism>
<feature type="signal peptide" evidence="1">
    <location>
        <begin position="1"/>
        <end position="22"/>
    </location>
</feature>
<keyword evidence="3" id="KW-1185">Reference proteome</keyword>
<dbReference type="PROSITE" id="PS51257">
    <property type="entry name" value="PROKAR_LIPOPROTEIN"/>
    <property type="match status" value="1"/>
</dbReference>
<keyword evidence="1" id="KW-0732">Signal</keyword>
<dbReference type="Proteomes" id="UP001241926">
    <property type="component" value="Unassembled WGS sequence"/>
</dbReference>
<evidence type="ECO:0000313" key="3">
    <source>
        <dbReference type="Proteomes" id="UP001241926"/>
    </source>
</evidence>